<dbReference type="EMBL" id="QUNI01000001">
    <property type="protein sequence ID" value="REH01773.1"/>
    <property type="molecule type" value="Genomic_DNA"/>
</dbReference>
<reference evidence="1 2" key="1">
    <citation type="submission" date="2018-08" db="EMBL/GenBank/DDBJ databases">
        <title>Genomic Encyclopedia of Archaeal and Bacterial Type Strains, Phase II (KMG-II): from individual species to whole genera.</title>
        <authorList>
            <person name="Goeker M."/>
        </authorList>
    </citation>
    <scope>NUCLEOTIDE SEQUENCE [LARGE SCALE GENOMIC DNA]</scope>
    <source>
        <strain evidence="1 2">DSM 100880</strain>
    </source>
</reference>
<dbReference type="PROSITE" id="PS51257">
    <property type="entry name" value="PROKAR_LIPOPROTEIN"/>
    <property type="match status" value="1"/>
</dbReference>
<keyword evidence="2" id="KW-1185">Reference proteome</keyword>
<proteinExistence type="predicted"/>
<evidence type="ECO:0000313" key="2">
    <source>
        <dbReference type="Proteomes" id="UP000257136"/>
    </source>
</evidence>
<evidence type="ECO:0008006" key="3">
    <source>
        <dbReference type="Google" id="ProtNLM"/>
    </source>
</evidence>
<sequence>MRKFILIICILTLFGCKTKNVNGKLIGKSIDTSKLSTEQESQKNKAYELGKRLLMTCNTSKFKPFNKSEATDKVIANSTEKKVKEIGAKYSLKYGHFKDLEFIEMIPNKTDNTNIFRFKALFDYDKANKELRVTMNAANKISGITTKDWKDEYQ</sequence>
<comment type="caution">
    <text evidence="1">The sequence shown here is derived from an EMBL/GenBank/DDBJ whole genome shotgun (WGS) entry which is preliminary data.</text>
</comment>
<dbReference type="Proteomes" id="UP000257136">
    <property type="component" value="Unassembled WGS sequence"/>
</dbReference>
<dbReference type="OrthoDB" id="1351300at2"/>
<evidence type="ECO:0000313" key="1">
    <source>
        <dbReference type="EMBL" id="REH01773.1"/>
    </source>
</evidence>
<name>A0A3E0EUB1_9FLAO</name>
<organism evidence="1 2">
    <name type="scientific">Flavobacterium aquicola</name>
    <dbReference type="NCBI Taxonomy" id="1682742"/>
    <lineage>
        <taxon>Bacteria</taxon>
        <taxon>Pseudomonadati</taxon>
        <taxon>Bacteroidota</taxon>
        <taxon>Flavobacteriia</taxon>
        <taxon>Flavobacteriales</taxon>
        <taxon>Flavobacteriaceae</taxon>
        <taxon>Flavobacterium</taxon>
    </lineage>
</organism>
<dbReference type="AlphaFoldDB" id="A0A3E0EUB1"/>
<gene>
    <name evidence="1" type="ORF">C8P67_101255</name>
</gene>
<dbReference type="RefSeq" id="WP_115809547.1">
    <property type="nucleotide sequence ID" value="NZ_QUNI01000001.1"/>
</dbReference>
<accession>A0A3E0EUB1</accession>
<protein>
    <recommendedName>
        <fullName evidence="3">Lipoprotein</fullName>
    </recommendedName>
</protein>